<gene>
    <name evidence="3" type="ORF">MM415A00305_0024</name>
</gene>
<dbReference type="CDD" id="cd03789">
    <property type="entry name" value="GT9_LPS_heptosyltransferase"/>
    <property type="match status" value="1"/>
</dbReference>
<sequence length="389" mass="44301">MMQRKKEKFLFCRFGGIGDSLELTPVMAEVKRRHKGCKVHFAVRAEVAELFEHNKLIDKVLPVKRMPPSNLDCVHRDNGWVSLECIKGNYTQVYDFKYSVEQNSPWQQLAPRDGPWRLSMNSNFSHWLELSFGWANIDWRGVLERGGEEAFLPRYTTTDEEREWAKDRIPDKDGPVIGIQLRASSLARTWYRAEELPKTLRVLMPDARILFFDHDNLTWILSEKVGSKRIEVGGEGGLRRSAALVERMDLLISADSGFSHVAAALGTPTLTVYTTVPGWTREKYYPKSHAIQSKLSCSPCFTLEGWCPKQQQRTLEALPSEEKRILAYQNQRVPPQQAAAQEKMPVQAFMAAFAGIQQKLKAMCAVEPQCMTEVSPELIAEKAKEILDA</sequence>
<evidence type="ECO:0000256" key="2">
    <source>
        <dbReference type="ARBA" id="ARBA00022679"/>
    </source>
</evidence>
<proteinExistence type="predicted"/>
<dbReference type="GO" id="GO:0009244">
    <property type="term" value="P:lipopolysaccharide core region biosynthetic process"/>
    <property type="evidence" value="ECO:0007669"/>
    <property type="project" value="TreeGrafter"/>
</dbReference>
<dbReference type="AlphaFoldDB" id="A0A6M3KME7"/>
<dbReference type="Gene3D" id="3.40.50.2000">
    <property type="entry name" value="Glycogen Phosphorylase B"/>
    <property type="match status" value="2"/>
</dbReference>
<protein>
    <submittedName>
        <fullName evidence="3">Putative glycosyltransferase</fullName>
    </submittedName>
</protein>
<name>A0A6M3KME7_9ZZZZ</name>
<dbReference type="Pfam" id="PF01075">
    <property type="entry name" value="Glyco_transf_9"/>
    <property type="match status" value="1"/>
</dbReference>
<reference evidence="3" key="1">
    <citation type="submission" date="2020-03" db="EMBL/GenBank/DDBJ databases">
        <title>The deep terrestrial virosphere.</title>
        <authorList>
            <person name="Holmfeldt K."/>
            <person name="Nilsson E."/>
            <person name="Simone D."/>
            <person name="Lopez-Fernandez M."/>
            <person name="Wu X."/>
            <person name="de Brujin I."/>
            <person name="Lundin D."/>
            <person name="Andersson A."/>
            <person name="Bertilsson S."/>
            <person name="Dopson M."/>
        </authorList>
    </citation>
    <scope>NUCLEOTIDE SEQUENCE</scope>
    <source>
        <strain evidence="3">MM415A00305</strain>
    </source>
</reference>
<dbReference type="InterPro" id="IPR051199">
    <property type="entry name" value="LPS_LOS_Heptosyltrfase"/>
</dbReference>
<dbReference type="PANTHER" id="PTHR30160">
    <property type="entry name" value="TETRAACYLDISACCHARIDE 4'-KINASE-RELATED"/>
    <property type="match status" value="1"/>
</dbReference>
<dbReference type="InterPro" id="IPR002201">
    <property type="entry name" value="Glyco_trans_9"/>
</dbReference>
<dbReference type="GO" id="GO:0008713">
    <property type="term" value="F:ADP-heptose-lipopolysaccharide heptosyltransferase activity"/>
    <property type="evidence" value="ECO:0007669"/>
    <property type="project" value="TreeGrafter"/>
</dbReference>
<keyword evidence="1" id="KW-0328">Glycosyltransferase</keyword>
<dbReference type="GO" id="GO:0005829">
    <property type="term" value="C:cytosol"/>
    <property type="evidence" value="ECO:0007669"/>
    <property type="project" value="TreeGrafter"/>
</dbReference>
<dbReference type="PANTHER" id="PTHR30160:SF7">
    <property type="entry name" value="ADP-HEPTOSE--LPS HEPTOSYLTRANSFERASE 2"/>
    <property type="match status" value="1"/>
</dbReference>
<evidence type="ECO:0000313" key="3">
    <source>
        <dbReference type="EMBL" id="QJA83226.1"/>
    </source>
</evidence>
<evidence type="ECO:0000256" key="1">
    <source>
        <dbReference type="ARBA" id="ARBA00022676"/>
    </source>
</evidence>
<dbReference type="EMBL" id="MT142506">
    <property type="protein sequence ID" value="QJA83226.1"/>
    <property type="molecule type" value="Genomic_DNA"/>
</dbReference>
<accession>A0A6M3KME7</accession>
<dbReference type="SUPFAM" id="SSF53756">
    <property type="entry name" value="UDP-Glycosyltransferase/glycogen phosphorylase"/>
    <property type="match status" value="1"/>
</dbReference>
<keyword evidence="2 3" id="KW-0808">Transferase</keyword>
<organism evidence="3">
    <name type="scientific">viral metagenome</name>
    <dbReference type="NCBI Taxonomy" id="1070528"/>
    <lineage>
        <taxon>unclassified sequences</taxon>
        <taxon>metagenomes</taxon>
        <taxon>organismal metagenomes</taxon>
    </lineage>
</organism>